<evidence type="ECO:0000313" key="2">
    <source>
        <dbReference type="Proteomes" id="UP000249396"/>
    </source>
</evidence>
<dbReference type="NCBIfam" id="TIGR03831">
    <property type="entry name" value="YgiT_finger"/>
    <property type="match status" value="1"/>
</dbReference>
<dbReference type="AlphaFoldDB" id="A0A2W4QQ17"/>
<evidence type="ECO:0008006" key="3">
    <source>
        <dbReference type="Google" id="ProtNLM"/>
    </source>
</evidence>
<gene>
    <name evidence="1" type="ORF">DM484_21675</name>
</gene>
<comment type="caution">
    <text evidence="1">The sequence shown here is derived from an EMBL/GenBank/DDBJ whole genome shotgun (WGS) entry which is preliminary data.</text>
</comment>
<reference evidence="1 2" key="1">
    <citation type="journal article" date="2018" name="Aquat. Microb. Ecol.">
        <title>Gammaproteobacterial methanotrophs dominate.</title>
        <authorList>
            <person name="Rissanen A.J."/>
            <person name="Saarenheimo J."/>
            <person name="Tiirola M."/>
            <person name="Peura S."/>
            <person name="Aalto S.L."/>
            <person name="Karvinen A."/>
            <person name="Nykanen H."/>
        </authorList>
    </citation>
    <scope>NUCLEOTIDE SEQUENCE [LARGE SCALE GENOMIC DNA]</scope>
    <source>
        <strain evidence="1">AMbin10</strain>
    </source>
</reference>
<name>A0A2W4QQ17_9GAMM</name>
<dbReference type="Proteomes" id="UP000249396">
    <property type="component" value="Unassembled WGS sequence"/>
</dbReference>
<dbReference type="EMBL" id="QJPH01000433">
    <property type="protein sequence ID" value="PZN74295.1"/>
    <property type="molecule type" value="Genomic_DNA"/>
</dbReference>
<dbReference type="InterPro" id="IPR022453">
    <property type="entry name" value="Znf_MqsA-type"/>
</dbReference>
<sequence length="74" mass="8723">MRNYPVESFEERMINYTVEVDGQLYLIEHVPARVCLETGEQLFSLETVERIQDIIDRQPCPNRIMETPVYDFAA</sequence>
<proteinExistence type="predicted"/>
<organism evidence="1 2">
    <name type="scientific">Candidatus Methylumidiphilus alinenensis</name>
    <dbReference type="NCBI Taxonomy" id="2202197"/>
    <lineage>
        <taxon>Bacteria</taxon>
        <taxon>Pseudomonadati</taxon>
        <taxon>Pseudomonadota</taxon>
        <taxon>Gammaproteobacteria</taxon>
        <taxon>Methylococcales</taxon>
        <taxon>Candidatus Methylumidiphilus</taxon>
    </lineage>
</organism>
<evidence type="ECO:0000313" key="1">
    <source>
        <dbReference type="EMBL" id="PZN74295.1"/>
    </source>
</evidence>
<protein>
    <recommendedName>
        <fullName evidence="3">YgiT-type zinc finger domain-containing protein</fullName>
    </recommendedName>
</protein>
<accession>A0A2W4QQ17</accession>